<name>H8GIF1_METAL</name>
<dbReference type="InterPro" id="IPR018511">
    <property type="entry name" value="Hemolysin-typ_Ca-bd_CS"/>
</dbReference>
<dbReference type="GO" id="GO:0005509">
    <property type="term" value="F:calcium ion binding"/>
    <property type="evidence" value="ECO:0007669"/>
    <property type="project" value="InterPro"/>
</dbReference>
<keyword evidence="4" id="KW-1185">Reference proteome</keyword>
<evidence type="ECO:0000256" key="1">
    <source>
        <dbReference type="ARBA" id="ARBA00022837"/>
    </source>
</evidence>
<dbReference type="InterPro" id="IPR036465">
    <property type="entry name" value="vWFA_dom_sf"/>
</dbReference>
<proteinExistence type="predicted"/>
<dbReference type="Pfam" id="PF19116">
    <property type="entry name" value="DUF5801"/>
    <property type="match status" value="1"/>
</dbReference>
<dbReference type="eggNOG" id="COG2931">
    <property type="taxonomic scope" value="Bacteria"/>
</dbReference>
<evidence type="ECO:0000259" key="2">
    <source>
        <dbReference type="PROSITE" id="PS50234"/>
    </source>
</evidence>
<dbReference type="HOGENOM" id="CLU_254844_0_0_6"/>
<dbReference type="Gene3D" id="3.40.50.410">
    <property type="entry name" value="von Willebrand factor, type A domain"/>
    <property type="match status" value="1"/>
</dbReference>
<evidence type="ECO:0000313" key="3">
    <source>
        <dbReference type="EMBL" id="EIC31463.1"/>
    </source>
</evidence>
<dbReference type="NCBIfam" id="TIGR03661">
    <property type="entry name" value="T1SS_VCA0849"/>
    <property type="match status" value="1"/>
</dbReference>
<evidence type="ECO:0000313" key="4">
    <source>
        <dbReference type="Proteomes" id="UP000005090"/>
    </source>
</evidence>
<gene>
    <name evidence="3" type="ORF">Metal_3821</name>
</gene>
<dbReference type="PROSITE" id="PS50234">
    <property type="entry name" value="VWFA"/>
    <property type="match status" value="1"/>
</dbReference>
<dbReference type="SUPFAM" id="SSF51120">
    <property type="entry name" value="beta-Roll"/>
    <property type="match status" value="1"/>
</dbReference>
<dbReference type="eggNOG" id="COG2304">
    <property type="taxonomic scope" value="Bacteria"/>
</dbReference>
<sequence>MTLTQYQELDHDAPGTTAGPYDGQYEVLANGLVTLTATATITDGDGDSATDSETVDLGGNIRFADDGPVAPTLTLQGSVAIDETPGVQAAADPNAANDVLGTATAYGTTTVADLFAHVPSTGNDPDMAVGYAASTGSLVALANGSFGADGAAAGGGVNYALQVTDGTFSGVRTTDGHDIFLYNGTGANAGLILGRVGTEASPTLGGDTANVSGTVAFALATDQTTGKVFIAQYLSLDNGTGGSTSAEKYDNPISLAADAVKMQVTYTDGDADTASSSVNIGNGIQFQDDGPSLNIVDTPNAVNESQSIDGTWTLSAGADGVTSVAVTVDQVTKTLSLGSSANTVTFGADDGLTVGTLTVDADLQWHFTAGSVTADTSVSFSIEATDGDGDKASDTQTITVLNTAVPPTIHVDAQPDLVSESGLNTGSAPGFAIFTSGTFTITDSDNNITSITIKGTTVTIGQLNNVGTTSIAPITGDHGKLTIISYDPNTGKVTYQYELTGATTHNDNDTDEFGLTVTDADNGSDQATLTIHIADDAPKSQADSLALMEGGTTAGDVNILLILDHSYSMADTSPGGTQTGGWEALKAGVLALLQKYEATGVAINVQVVTFSVNATAATTVFHSSTEVNNYLNGRGEPTISSDAGTYYKEAISKAEMEWSTTFSGASAASSVAYFFSDGTPTSGHTLTGTDKTTWENYVNSHFVKSIAIGIDTTGNTVNRGGSQGGSGSASNADLQSVAYTPGGADEIYPGILPTDLAGAIDGIYVPVSAGGNVLGNDAPGADGWVTGGSLVSVAYGGTTVTFSDSTTSATFNTTAGTATINRDGSYSFTSLEDVKDDVSAVISYVAKDADGSTTNNTLTLTTLDRSEVTAYDNYNQAVLTEVTVPGTPTTTTLADFSTVANPASSGPTYNGWIFDTTDNGTPSGDEMTVVDGNTNVLGQIANSTDKWIVSSLSESTLDASVSGSSGRLLLEDNNDDSNGAAQMLTPEFVVGATGTTTLSFDYQRGNTNNNDTVNWQLYKFNGSTWAAVSGAGYSGTLPNTNNTTAASVTTGPLDSGQYRVYFSVNDGGGSSDSRLYLDNIKLNHTTDATTSIQVAGLAGNVITDLSHVTEGIADSKGSEGAKVVGIGFGVGTDDTFDGSGNLSIAGDYGTLTVKADGSYTYTPRAGLDNGDLGKTDTFSYTIAQPDGDSSTADLVIKLATGSYVATNGADGLVLGTDGNDSLVGTAGDDVLVGKAGNDTLDGGAGHDVLIGGAGNDILIGGAGNDTLIGGAGNDTLTGGDGSDTFKYQNGDLSGGSFDRITDFNVAAPASGGDKLDISDLLTGFSGTVNEAVSQGFLQFANDGSGNTAVQVDTNGATTGGASFQTVAVLQNVSFTDASAALTQLQDNIIVQQ</sequence>
<reference evidence="3 4" key="1">
    <citation type="journal article" date="2013" name="Genome Announc.">
        <title>Genome Sequence of the Obligate Gammaproteobacterial Methanotroph Methylomicrobium album Strain BG8.</title>
        <authorList>
            <person name="Kits K.D."/>
            <person name="Kalyuzhnaya M.G."/>
            <person name="Klotz M.G."/>
            <person name="Jetten M.S."/>
            <person name="Op den Camp H.J."/>
            <person name="Vuilleumier S."/>
            <person name="Bringel F."/>
            <person name="Dispirito A.A."/>
            <person name="Murrell J.C."/>
            <person name="Bruce D."/>
            <person name="Cheng J.F."/>
            <person name="Copeland A."/>
            <person name="Goodwin L."/>
            <person name="Hauser L."/>
            <person name="Lajus A."/>
            <person name="Land M.L."/>
            <person name="Lapidus A."/>
            <person name="Lucas S."/>
            <person name="Medigue C."/>
            <person name="Pitluck S."/>
            <person name="Woyke T."/>
            <person name="Zeytun A."/>
            <person name="Stein L.Y."/>
        </authorList>
    </citation>
    <scope>NUCLEOTIDE SEQUENCE [LARGE SCALE GENOMIC DNA]</scope>
    <source>
        <strain evidence="3 4">BG8</strain>
    </source>
</reference>
<dbReference type="Proteomes" id="UP000005090">
    <property type="component" value="Chromosome"/>
</dbReference>
<dbReference type="PROSITE" id="PS00330">
    <property type="entry name" value="HEMOLYSIN_CALCIUM"/>
    <property type="match status" value="3"/>
</dbReference>
<organism evidence="3 4">
    <name type="scientific">Methylomicrobium album BG8</name>
    <dbReference type="NCBI Taxonomy" id="686340"/>
    <lineage>
        <taxon>Bacteria</taxon>
        <taxon>Pseudomonadati</taxon>
        <taxon>Pseudomonadota</taxon>
        <taxon>Gammaproteobacteria</taxon>
        <taxon>Methylococcales</taxon>
        <taxon>Methylococcaceae</taxon>
        <taxon>Methylomicrobium</taxon>
    </lineage>
</organism>
<dbReference type="InterPro" id="IPR001343">
    <property type="entry name" value="Hemolysn_Ca-bd"/>
</dbReference>
<dbReference type="SUPFAM" id="SSF53300">
    <property type="entry name" value="vWA-like"/>
    <property type="match status" value="1"/>
</dbReference>
<protein>
    <submittedName>
        <fullName evidence="3">Type 1 secretion C-terminal target domain protein</fullName>
    </submittedName>
</protein>
<dbReference type="Pfam" id="PF17963">
    <property type="entry name" value="Big_9"/>
    <property type="match status" value="1"/>
</dbReference>
<accession>H8GIF1</accession>
<dbReference type="InterPro" id="IPR011049">
    <property type="entry name" value="Serralysin-like_metalloprot_C"/>
</dbReference>
<dbReference type="PRINTS" id="PR00313">
    <property type="entry name" value="CABNDNGRPT"/>
</dbReference>
<dbReference type="Gene3D" id="2.150.10.10">
    <property type="entry name" value="Serralysin-like metalloprotease, C-terminal"/>
    <property type="match status" value="1"/>
</dbReference>
<dbReference type="InterPro" id="IPR002035">
    <property type="entry name" value="VWF_A"/>
</dbReference>
<dbReference type="Pfam" id="PF00353">
    <property type="entry name" value="HemolysinCabind"/>
    <property type="match status" value="2"/>
</dbReference>
<dbReference type="InterPro" id="IPR043824">
    <property type="entry name" value="DUF5801"/>
</dbReference>
<dbReference type="InterPro" id="IPR019960">
    <property type="entry name" value="T1SS_VCA0849"/>
</dbReference>
<dbReference type="EMBL" id="CM001475">
    <property type="protein sequence ID" value="EIC31463.1"/>
    <property type="molecule type" value="Genomic_DNA"/>
</dbReference>
<dbReference type="STRING" id="686340.Metal_3821"/>
<keyword evidence="1" id="KW-0106">Calcium</keyword>
<feature type="domain" description="VWFA" evidence="2">
    <location>
        <begin position="558"/>
        <end position="763"/>
    </location>
</feature>